<dbReference type="GO" id="GO:0005524">
    <property type="term" value="F:ATP binding"/>
    <property type="evidence" value="ECO:0007669"/>
    <property type="project" value="UniProtKB-KW"/>
</dbReference>
<dbReference type="PROSITE" id="PS50011">
    <property type="entry name" value="PROTEIN_KINASE_DOM"/>
    <property type="match status" value="1"/>
</dbReference>
<evidence type="ECO:0000259" key="8">
    <source>
        <dbReference type="PROSITE" id="PS51285"/>
    </source>
</evidence>
<accession>A0A6J8BAL6</accession>
<feature type="domain" description="Protein kinase" evidence="7">
    <location>
        <begin position="1"/>
        <end position="131"/>
    </location>
</feature>
<keyword evidence="5" id="KW-0418">Kinase</keyword>
<dbReference type="EMBL" id="CACVKT020002885">
    <property type="protein sequence ID" value="CAC5380421.1"/>
    <property type="molecule type" value="Genomic_DNA"/>
</dbReference>
<dbReference type="PROSITE" id="PS51285">
    <property type="entry name" value="AGC_KINASE_CTER"/>
    <property type="match status" value="1"/>
</dbReference>
<dbReference type="FunFam" id="1.10.510.10:FF:000048">
    <property type="entry name" value="Protein kinase C"/>
    <property type="match status" value="1"/>
</dbReference>
<dbReference type="SMART" id="SM00220">
    <property type="entry name" value="S_TKc"/>
    <property type="match status" value="1"/>
</dbReference>
<evidence type="ECO:0000313" key="9">
    <source>
        <dbReference type="EMBL" id="CAC5380421.1"/>
    </source>
</evidence>
<dbReference type="Pfam" id="PF00069">
    <property type="entry name" value="Pkinase"/>
    <property type="match status" value="1"/>
</dbReference>
<feature type="domain" description="AGC-kinase C-terminal" evidence="8">
    <location>
        <begin position="133"/>
        <end position="184"/>
    </location>
</feature>
<dbReference type="Gene3D" id="1.10.510.10">
    <property type="entry name" value="Transferase(Phosphotransferase) domain 1"/>
    <property type="match status" value="1"/>
</dbReference>
<dbReference type="GO" id="GO:0004697">
    <property type="term" value="F:diacylglycerol-dependent serine/threonine kinase activity"/>
    <property type="evidence" value="ECO:0007669"/>
    <property type="project" value="UniProtKB-EC"/>
</dbReference>
<dbReference type="AlphaFoldDB" id="A0A6J8BAL6"/>
<keyword evidence="4" id="KW-0547">Nucleotide-binding</keyword>
<gene>
    <name evidence="9" type="ORF">MCOR_16379</name>
</gene>
<dbReference type="EC" id="2.7.11.13" evidence="9"/>
<keyword evidence="1" id="KW-0723">Serine/threonine-protein kinase</keyword>
<reference evidence="9 10" key="1">
    <citation type="submission" date="2020-06" db="EMBL/GenBank/DDBJ databases">
        <authorList>
            <person name="Li R."/>
            <person name="Bekaert M."/>
        </authorList>
    </citation>
    <scope>NUCLEOTIDE SEQUENCE [LARGE SCALE GENOMIC DNA]</scope>
    <source>
        <strain evidence="10">wild</strain>
    </source>
</reference>
<evidence type="ECO:0000256" key="6">
    <source>
        <dbReference type="ARBA" id="ARBA00022840"/>
    </source>
</evidence>
<sequence>MLLHAEGHCKISDFGMCKEGMHESKLTQTFCGTPDYIAPEILHELEYDGSVDWWALGVLMYEMMAGQPPFEADNEEDLFESILHDDVLYPVWLSREAVAILKGFMTKNLAKRLGCVKQQGGEKAILIHPFFHEKIDWEALEQIKVKPPFKPKIRDEINEISGITLTNKFFSIFSPVYVLWKCLL</sequence>
<evidence type="ECO:0000256" key="2">
    <source>
        <dbReference type="ARBA" id="ARBA00022553"/>
    </source>
</evidence>
<proteinExistence type="predicted"/>
<dbReference type="InterPro" id="IPR000719">
    <property type="entry name" value="Prot_kinase_dom"/>
</dbReference>
<organism evidence="9 10">
    <name type="scientific">Mytilus coruscus</name>
    <name type="common">Sea mussel</name>
    <dbReference type="NCBI Taxonomy" id="42192"/>
    <lineage>
        <taxon>Eukaryota</taxon>
        <taxon>Metazoa</taxon>
        <taxon>Spiralia</taxon>
        <taxon>Lophotrochozoa</taxon>
        <taxon>Mollusca</taxon>
        <taxon>Bivalvia</taxon>
        <taxon>Autobranchia</taxon>
        <taxon>Pteriomorphia</taxon>
        <taxon>Mytilida</taxon>
        <taxon>Mytiloidea</taxon>
        <taxon>Mytilidae</taxon>
        <taxon>Mytilinae</taxon>
        <taxon>Mytilus</taxon>
    </lineage>
</organism>
<keyword evidence="3 9" id="KW-0808">Transferase</keyword>
<protein>
    <submittedName>
        <fullName evidence="9">PRKCE</fullName>
        <ecNumber evidence="9">2.7.11.13</ecNumber>
    </submittedName>
</protein>
<evidence type="ECO:0000256" key="4">
    <source>
        <dbReference type="ARBA" id="ARBA00022741"/>
    </source>
</evidence>
<dbReference type="OrthoDB" id="63267at2759"/>
<keyword evidence="6" id="KW-0067">ATP-binding</keyword>
<dbReference type="InterPro" id="IPR000961">
    <property type="entry name" value="AGC-kinase_C"/>
</dbReference>
<dbReference type="Proteomes" id="UP000507470">
    <property type="component" value="Unassembled WGS sequence"/>
</dbReference>
<evidence type="ECO:0000256" key="3">
    <source>
        <dbReference type="ARBA" id="ARBA00022679"/>
    </source>
</evidence>
<dbReference type="InterPro" id="IPR011009">
    <property type="entry name" value="Kinase-like_dom_sf"/>
</dbReference>
<keyword evidence="10" id="KW-1185">Reference proteome</keyword>
<dbReference type="SUPFAM" id="SSF56112">
    <property type="entry name" value="Protein kinase-like (PK-like)"/>
    <property type="match status" value="1"/>
</dbReference>
<dbReference type="PANTHER" id="PTHR24351">
    <property type="entry name" value="RIBOSOMAL PROTEIN S6 KINASE"/>
    <property type="match status" value="1"/>
</dbReference>
<evidence type="ECO:0000313" key="10">
    <source>
        <dbReference type="Proteomes" id="UP000507470"/>
    </source>
</evidence>
<keyword evidence="2" id="KW-0597">Phosphoprotein</keyword>
<evidence type="ECO:0000256" key="5">
    <source>
        <dbReference type="ARBA" id="ARBA00022777"/>
    </source>
</evidence>
<evidence type="ECO:0000256" key="1">
    <source>
        <dbReference type="ARBA" id="ARBA00022527"/>
    </source>
</evidence>
<evidence type="ECO:0000259" key="7">
    <source>
        <dbReference type="PROSITE" id="PS50011"/>
    </source>
</evidence>
<name>A0A6J8BAL6_MYTCO</name>